<feature type="domain" description="Reverse transcriptase" evidence="5">
    <location>
        <begin position="441"/>
        <end position="618"/>
    </location>
</feature>
<keyword evidence="3" id="KW-0229">DNA integration</keyword>
<dbReference type="GO" id="GO:0006508">
    <property type="term" value="P:proteolysis"/>
    <property type="evidence" value="ECO:0007669"/>
    <property type="project" value="InterPro"/>
</dbReference>
<name>A0AAV3ZD80_9GAST</name>
<evidence type="ECO:0000259" key="5">
    <source>
        <dbReference type="PROSITE" id="PS50878"/>
    </source>
</evidence>
<dbReference type="GO" id="GO:0003723">
    <property type="term" value="F:RNA binding"/>
    <property type="evidence" value="ECO:0007669"/>
    <property type="project" value="UniProtKB-KW"/>
</dbReference>
<dbReference type="SUPFAM" id="SSF56672">
    <property type="entry name" value="DNA/RNA polymerases"/>
    <property type="match status" value="1"/>
</dbReference>
<evidence type="ECO:0000256" key="4">
    <source>
        <dbReference type="SAM" id="MobiDB-lite"/>
    </source>
</evidence>
<accession>A0AAV3ZD80</accession>
<dbReference type="InterPro" id="IPR001969">
    <property type="entry name" value="Aspartic_peptidase_AS"/>
</dbReference>
<dbReference type="GO" id="GO:0004190">
    <property type="term" value="F:aspartic-type endopeptidase activity"/>
    <property type="evidence" value="ECO:0007669"/>
    <property type="project" value="InterPro"/>
</dbReference>
<reference evidence="6 7" key="1">
    <citation type="journal article" date="2021" name="Elife">
        <title>Chloroplast acquisition without the gene transfer in kleptoplastic sea slugs, Plakobranchus ocellatus.</title>
        <authorList>
            <person name="Maeda T."/>
            <person name="Takahashi S."/>
            <person name="Yoshida T."/>
            <person name="Shimamura S."/>
            <person name="Takaki Y."/>
            <person name="Nagai Y."/>
            <person name="Toyoda A."/>
            <person name="Suzuki Y."/>
            <person name="Arimoto A."/>
            <person name="Ishii H."/>
            <person name="Satoh N."/>
            <person name="Nishiyama T."/>
            <person name="Hasebe M."/>
            <person name="Maruyama T."/>
            <person name="Minagawa J."/>
            <person name="Obokata J."/>
            <person name="Shigenobu S."/>
        </authorList>
    </citation>
    <scope>NUCLEOTIDE SEQUENCE [LARGE SCALE GENOMIC DNA]</scope>
</reference>
<dbReference type="AlphaFoldDB" id="A0AAV3ZD80"/>
<evidence type="ECO:0000256" key="3">
    <source>
        <dbReference type="ARBA" id="ARBA00022908"/>
    </source>
</evidence>
<dbReference type="CDD" id="cd00303">
    <property type="entry name" value="retropepsin_like"/>
    <property type="match status" value="1"/>
</dbReference>
<dbReference type="PROSITE" id="PS50878">
    <property type="entry name" value="RT_POL"/>
    <property type="match status" value="1"/>
</dbReference>
<protein>
    <submittedName>
        <fullName evidence="6">Retrovirus-related pol polyprotein from transposon 412</fullName>
    </submittedName>
</protein>
<dbReference type="SUPFAM" id="SSF50630">
    <property type="entry name" value="Acid proteases"/>
    <property type="match status" value="1"/>
</dbReference>
<dbReference type="FunFam" id="3.30.70.270:FF:000026">
    <property type="entry name" value="Transposon Ty3-G Gag-Pol polyprotein"/>
    <property type="match status" value="1"/>
</dbReference>
<keyword evidence="2" id="KW-0694">RNA-binding</keyword>
<proteinExistence type="predicted"/>
<dbReference type="InterPro" id="IPR041577">
    <property type="entry name" value="RT_RNaseH_2"/>
</dbReference>
<dbReference type="Gene3D" id="2.40.70.10">
    <property type="entry name" value="Acid Proteases"/>
    <property type="match status" value="1"/>
</dbReference>
<feature type="compositionally biased region" description="Polar residues" evidence="4">
    <location>
        <begin position="189"/>
        <end position="206"/>
    </location>
</feature>
<dbReference type="InterPro" id="IPR000477">
    <property type="entry name" value="RT_dom"/>
</dbReference>
<dbReference type="Pfam" id="PF00078">
    <property type="entry name" value="RVT_1"/>
    <property type="match status" value="1"/>
</dbReference>
<organism evidence="6 7">
    <name type="scientific">Plakobranchus ocellatus</name>
    <dbReference type="NCBI Taxonomy" id="259542"/>
    <lineage>
        <taxon>Eukaryota</taxon>
        <taxon>Metazoa</taxon>
        <taxon>Spiralia</taxon>
        <taxon>Lophotrochozoa</taxon>
        <taxon>Mollusca</taxon>
        <taxon>Gastropoda</taxon>
        <taxon>Heterobranchia</taxon>
        <taxon>Euthyneura</taxon>
        <taxon>Panpulmonata</taxon>
        <taxon>Sacoglossa</taxon>
        <taxon>Placobranchoidea</taxon>
        <taxon>Plakobranchidae</taxon>
        <taxon>Plakobranchus</taxon>
    </lineage>
</organism>
<dbReference type="PANTHER" id="PTHR37984:SF11">
    <property type="entry name" value="INTEGRASE CATALYTIC DOMAIN-CONTAINING PROTEIN"/>
    <property type="match status" value="1"/>
</dbReference>
<dbReference type="Gene3D" id="3.10.10.10">
    <property type="entry name" value="HIV Type 1 Reverse Transcriptase, subunit A, domain 1"/>
    <property type="match status" value="1"/>
</dbReference>
<evidence type="ECO:0000313" key="7">
    <source>
        <dbReference type="Proteomes" id="UP000735302"/>
    </source>
</evidence>
<sequence>MANALPHFPPFKIREDELSAGTRWKKWFQKFENLITAFDITDENRKKTLFVHYGGDEIFDLVDTFPAAKTSTYAALKTELESYFTPKVNTTFESFKLRKMKQLSSENVDQFHVRLRAQAALCSFADADREILAQMIEGVTSSKLRKKALRDRITLSQFLSEARNEELTEAQTREIEKTDQACAITRSNKANTNKRSEKQNTPITSKAKQDSGRMCRNCGRIYPHPQSKPCQAKGKTCMACKKPNHFAKVCRSKPKAANVRQVEENESSDEDVFSIKSNKKVPTATIQLDDHPVSCIVDTGASVNILTKETFTKLKKKPVLRPRSTAIFGYNSDQRLTVLGCFTTTVKHRQKNTTAKFFVVDGNSSSNNLLSGDTSEKLGLIKYLNQVNVPTDLYSGFGKIKDLKIKLHIDDQVPPKAQAHRHIPYHTRKDVEREIKRLEEADIIESVEGPTPWVSPIVIVPKKTGGVRLCVDMREANKAIKRERHPMPTIDDMIHDLNGAKFFSRIDLQQAFHQLELDQDSRFITTFSTHIGLRRFKRLMFGVNAAPEMFQQALGSILHDIEGVTHYIDDIIVHGKTKSEHDASLKKTLDRLQEKGAKLNKEKCIFGVQQLSFLGHTFGRNSISPEPQKVKAIANIAPPTSVSELRSFLGMTQFVSRYIEGYATITEPLRTLTRKSETWKWEKKQGNAFAELKRKLTNVGVMAYFDPRKATEIMVDASPHGLGAMLIQEGRVVSYASRSLTGVESRYSQTEREM</sequence>
<keyword evidence="1" id="KW-0460">Magnesium</keyword>
<dbReference type="EMBL" id="BLXT01002256">
    <property type="protein sequence ID" value="GFN92532.1"/>
    <property type="molecule type" value="Genomic_DNA"/>
</dbReference>
<dbReference type="InterPro" id="IPR043128">
    <property type="entry name" value="Rev_trsase/Diguanyl_cyclase"/>
</dbReference>
<dbReference type="Gene3D" id="3.30.70.270">
    <property type="match status" value="2"/>
</dbReference>
<feature type="region of interest" description="Disordered" evidence="4">
    <location>
        <begin position="189"/>
        <end position="209"/>
    </location>
</feature>
<dbReference type="InterPro" id="IPR050951">
    <property type="entry name" value="Retrovirus_Pol_polyprotein"/>
</dbReference>
<evidence type="ECO:0000256" key="2">
    <source>
        <dbReference type="ARBA" id="ARBA00022884"/>
    </source>
</evidence>
<evidence type="ECO:0000313" key="6">
    <source>
        <dbReference type="EMBL" id="GFN92532.1"/>
    </source>
</evidence>
<evidence type="ECO:0000256" key="1">
    <source>
        <dbReference type="ARBA" id="ARBA00022842"/>
    </source>
</evidence>
<dbReference type="PANTHER" id="PTHR37984">
    <property type="entry name" value="PROTEIN CBG26694"/>
    <property type="match status" value="1"/>
</dbReference>
<gene>
    <name evidence="6" type="ORF">PoB_001903800</name>
</gene>
<dbReference type="InterPro" id="IPR021109">
    <property type="entry name" value="Peptidase_aspartic_dom_sf"/>
</dbReference>
<dbReference type="PROSITE" id="PS00141">
    <property type="entry name" value="ASP_PROTEASE"/>
    <property type="match status" value="1"/>
</dbReference>
<dbReference type="InterPro" id="IPR043502">
    <property type="entry name" value="DNA/RNA_pol_sf"/>
</dbReference>
<dbReference type="Pfam" id="PF17919">
    <property type="entry name" value="RT_RNaseH_2"/>
    <property type="match status" value="1"/>
</dbReference>
<dbReference type="Proteomes" id="UP000735302">
    <property type="component" value="Unassembled WGS sequence"/>
</dbReference>
<keyword evidence="7" id="KW-1185">Reference proteome</keyword>
<dbReference type="GO" id="GO:0015074">
    <property type="term" value="P:DNA integration"/>
    <property type="evidence" value="ECO:0007669"/>
    <property type="project" value="UniProtKB-KW"/>
</dbReference>
<dbReference type="CDD" id="cd01647">
    <property type="entry name" value="RT_LTR"/>
    <property type="match status" value="1"/>
</dbReference>
<comment type="caution">
    <text evidence="6">The sequence shown here is derived from an EMBL/GenBank/DDBJ whole genome shotgun (WGS) entry which is preliminary data.</text>
</comment>
<dbReference type="FunFam" id="3.10.10.10:FF:000003">
    <property type="entry name" value="Retrovirus-related Pol polyprotein from transposon 297-like Protein"/>
    <property type="match status" value="1"/>
</dbReference>